<sequence>VRFRLLKGEPRWPSGGSGCGGGGCGGGGLQRLRLQACPGSRCFWRFVEDFGVKVLPLVPLVTRKAVQPYKDPEG</sequence>
<dbReference type="AlphaFoldDB" id="A6KNX1"/>
<reference evidence="2" key="1">
    <citation type="submission" date="2005-09" db="EMBL/GenBank/DDBJ databases">
        <authorList>
            <person name="Mural R.J."/>
            <person name="Li P.W."/>
            <person name="Adams M.D."/>
            <person name="Amanatides P.G."/>
            <person name="Baden-Tillson H."/>
            <person name="Barnstead M."/>
            <person name="Chin S.H."/>
            <person name="Dew I."/>
            <person name="Evans C.A."/>
            <person name="Ferriera S."/>
            <person name="Flanigan M."/>
            <person name="Fosler C."/>
            <person name="Glodek A."/>
            <person name="Gu Z."/>
            <person name="Holt R.A."/>
            <person name="Jennings D."/>
            <person name="Kraft C.L."/>
            <person name="Lu F."/>
            <person name="Nguyen T."/>
            <person name="Nusskern D.R."/>
            <person name="Pfannkoch C.M."/>
            <person name="Sitter C."/>
            <person name="Sutton G.G."/>
            <person name="Venter J.C."/>
            <person name="Wang Z."/>
            <person name="Woodage T."/>
            <person name="Zheng X.H."/>
            <person name="Zhong F."/>
        </authorList>
    </citation>
    <scope>NUCLEOTIDE SEQUENCE [LARGE SCALE GENOMIC DNA]</scope>
    <source>
        <strain>BN</strain>
        <strain evidence="2">Sprague-Dawley</strain>
    </source>
</reference>
<proteinExistence type="predicted"/>
<dbReference type="Proteomes" id="UP000234681">
    <property type="component" value="Chromosome X"/>
</dbReference>
<evidence type="ECO:0000313" key="1">
    <source>
        <dbReference type="EMBL" id="EDL88015.1"/>
    </source>
</evidence>
<evidence type="ECO:0000313" key="2">
    <source>
        <dbReference type="Proteomes" id="UP000234681"/>
    </source>
</evidence>
<name>A6KNX1_RAT</name>
<organism evidence="1 2">
    <name type="scientific">Rattus norvegicus</name>
    <name type="common">Rat</name>
    <dbReference type="NCBI Taxonomy" id="10116"/>
    <lineage>
        <taxon>Eukaryota</taxon>
        <taxon>Metazoa</taxon>
        <taxon>Chordata</taxon>
        <taxon>Craniata</taxon>
        <taxon>Vertebrata</taxon>
        <taxon>Euteleostomi</taxon>
        <taxon>Mammalia</taxon>
        <taxon>Eutheria</taxon>
        <taxon>Euarchontoglires</taxon>
        <taxon>Glires</taxon>
        <taxon>Rodentia</taxon>
        <taxon>Myomorpha</taxon>
        <taxon>Muroidea</taxon>
        <taxon>Muridae</taxon>
        <taxon>Murinae</taxon>
        <taxon>Rattus</taxon>
    </lineage>
</organism>
<gene>
    <name evidence="1" type="ORF">rCG_56882</name>
</gene>
<accession>A6KNX1</accession>
<feature type="non-terminal residue" evidence="1">
    <location>
        <position position="1"/>
    </location>
</feature>
<dbReference type="EMBL" id="CH474076">
    <property type="protein sequence ID" value="EDL88015.1"/>
    <property type="molecule type" value="Genomic_DNA"/>
</dbReference>
<protein>
    <submittedName>
        <fullName evidence="1">RCG56882</fullName>
    </submittedName>
</protein>